<dbReference type="RefSeq" id="XP_033462575.1">
    <property type="nucleotide sequence ID" value="XM_033604313.1"/>
</dbReference>
<protein>
    <submittedName>
        <fullName evidence="6">NAD(P)-binding protein</fullName>
    </submittedName>
</protein>
<dbReference type="InterPro" id="IPR002347">
    <property type="entry name" value="SDR_fam"/>
</dbReference>
<comment type="similarity">
    <text evidence="1 4">Belongs to the short-chain dehydrogenases/reductases (SDR) family.</text>
</comment>
<dbReference type="CDD" id="cd05339">
    <property type="entry name" value="17beta-HSDXI-like_SDR_c"/>
    <property type="match status" value="1"/>
</dbReference>
<dbReference type="InterPro" id="IPR020904">
    <property type="entry name" value="Sc_DH/Rdtase_CS"/>
</dbReference>
<keyword evidence="2" id="KW-0521">NADP</keyword>
<organism evidence="6">
    <name type="scientific">Dissoconium aciculare CBS 342.82</name>
    <dbReference type="NCBI Taxonomy" id="1314786"/>
    <lineage>
        <taxon>Eukaryota</taxon>
        <taxon>Fungi</taxon>
        <taxon>Dikarya</taxon>
        <taxon>Ascomycota</taxon>
        <taxon>Pezizomycotina</taxon>
        <taxon>Dothideomycetes</taxon>
        <taxon>Dothideomycetidae</taxon>
        <taxon>Mycosphaerellales</taxon>
        <taxon>Dissoconiaceae</taxon>
        <taxon>Dissoconium</taxon>
    </lineage>
</organism>
<keyword evidence="3" id="KW-0560">Oxidoreductase</keyword>
<dbReference type="AlphaFoldDB" id="A0A6J3MD63"/>
<evidence type="ECO:0000256" key="2">
    <source>
        <dbReference type="ARBA" id="ARBA00022857"/>
    </source>
</evidence>
<dbReference type="Gene3D" id="3.40.50.720">
    <property type="entry name" value="NAD(P)-binding Rossmann-like Domain"/>
    <property type="match status" value="1"/>
</dbReference>
<dbReference type="PANTHER" id="PTHR24322">
    <property type="entry name" value="PKSB"/>
    <property type="match status" value="1"/>
</dbReference>
<dbReference type="InterPro" id="IPR036291">
    <property type="entry name" value="NAD(P)-bd_dom_sf"/>
</dbReference>
<reference evidence="6" key="1">
    <citation type="submission" date="2020-01" db="EMBL/GenBank/DDBJ databases">
        <authorList>
            <consortium name="DOE Joint Genome Institute"/>
            <person name="Haridas S."/>
            <person name="Albert R."/>
            <person name="Binder M."/>
            <person name="Bloem J."/>
            <person name="Labutti K."/>
            <person name="Salamov A."/>
            <person name="Andreopoulos B."/>
            <person name="Baker S.E."/>
            <person name="Barry K."/>
            <person name="Bills G."/>
            <person name="Bluhm B.H."/>
            <person name="Cannon C."/>
            <person name="Castanera R."/>
            <person name="Culley D.E."/>
            <person name="Daum C."/>
            <person name="Ezra D."/>
            <person name="Gonzalez J.B."/>
            <person name="Henrissat B."/>
            <person name="Kuo A."/>
            <person name="Liang C."/>
            <person name="Lipzen A."/>
            <person name="Lutzoni F."/>
            <person name="Magnuson J."/>
            <person name="Mondo S."/>
            <person name="Nolan M."/>
            <person name="Ohm R."/>
            <person name="Pangilinan J."/>
            <person name="Park H.-J."/>
            <person name="Ramirez L."/>
            <person name="Alfaro M."/>
            <person name="Sun H."/>
            <person name="Tritt A."/>
            <person name="Yoshinaga Y."/>
            <person name="Zwiers L.-H."/>
            <person name="Turgeon B.G."/>
            <person name="Goodwin S.B."/>
            <person name="Spatafora J.W."/>
            <person name="Crous P.W."/>
            <person name="Grigoriev I.V."/>
        </authorList>
    </citation>
    <scope>NUCLEOTIDE SEQUENCE</scope>
    <source>
        <strain evidence="6">CBS 342.82</strain>
    </source>
</reference>
<sequence>MASPPPTTAARPWHHYLTLDLLVHVLLRTFLHPFIAWLMPLCLRAISMPTTRREFQLSCVYATLVTLAWLLNAINHRVAYGRPRTLDWDEEVVVVTGGARGLGAIVAQTYAMRGASVAVLDVLDPATVVAEGGEERENLKYYRCDIGNAEEVERVRDEVQKDFGPVTILINNAGVVSGGRLWDLSTAQIQRNFNVNLLSHYYTIRAFLPGMLASASGGTIVTVSSVLGKLGASHLSDYTAAKAGLIAMHASLRAELALPTAPEGAGEIRTILVTPGQLSTVMFAGVVTPSTFLAPVVEPVELARAIVQKIDAGESGEISLPLYAQHIEWLNVLPVSLQMVVRWLSGVDSAMAKAHNQEKKVL</sequence>
<evidence type="ECO:0000313" key="5">
    <source>
        <dbReference type="Proteomes" id="UP000504637"/>
    </source>
</evidence>
<keyword evidence="5" id="KW-1185">Reference proteome</keyword>
<proteinExistence type="inferred from homology"/>
<dbReference type="PANTHER" id="PTHR24322:SF736">
    <property type="entry name" value="RETINOL DEHYDROGENASE 10"/>
    <property type="match status" value="1"/>
</dbReference>
<evidence type="ECO:0000256" key="3">
    <source>
        <dbReference type="ARBA" id="ARBA00023002"/>
    </source>
</evidence>
<dbReference type="PROSITE" id="PS00061">
    <property type="entry name" value="ADH_SHORT"/>
    <property type="match status" value="1"/>
</dbReference>
<accession>A0A6J3MD63</accession>
<evidence type="ECO:0000256" key="1">
    <source>
        <dbReference type="ARBA" id="ARBA00006484"/>
    </source>
</evidence>
<name>A0A6J3MD63_9PEZI</name>
<dbReference type="Proteomes" id="UP000504637">
    <property type="component" value="Unplaced"/>
</dbReference>
<dbReference type="SUPFAM" id="SSF51735">
    <property type="entry name" value="NAD(P)-binding Rossmann-fold domains"/>
    <property type="match status" value="1"/>
</dbReference>
<evidence type="ECO:0000313" key="6">
    <source>
        <dbReference type="RefSeq" id="XP_033462575.1"/>
    </source>
</evidence>
<dbReference type="PRINTS" id="PR00080">
    <property type="entry name" value="SDRFAMILY"/>
</dbReference>
<dbReference type="Pfam" id="PF00106">
    <property type="entry name" value="adh_short"/>
    <property type="match status" value="1"/>
</dbReference>
<evidence type="ECO:0000256" key="4">
    <source>
        <dbReference type="RuleBase" id="RU000363"/>
    </source>
</evidence>
<dbReference type="OrthoDB" id="5840532at2759"/>
<gene>
    <name evidence="6" type="ORF">K489DRAFT_378081</name>
</gene>
<dbReference type="GO" id="GO:0016616">
    <property type="term" value="F:oxidoreductase activity, acting on the CH-OH group of donors, NAD or NADP as acceptor"/>
    <property type="evidence" value="ECO:0007669"/>
    <property type="project" value="TreeGrafter"/>
</dbReference>
<reference evidence="6" key="2">
    <citation type="submission" date="2020-04" db="EMBL/GenBank/DDBJ databases">
        <authorList>
            <consortium name="NCBI Genome Project"/>
        </authorList>
    </citation>
    <scope>NUCLEOTIDE SEQUENCE</scope>
    <source>
        <strain evidence="6">CBS 342.82</strain>
    </source>
</reference>
<reference evidence="6" key="3">
    <citation type="submission" date="2025-08" db="UniProtKB">
        <authorList>
            <consortium name="RefSeq"/>
        </authorList>
    </citation>
    <scope>IDENTIFICATION</scope>
    <source>
        <strain evidence="6">CBS 342.82</strain>
    </source>
</reference>
<dbReference type="PRINTS" id="PR00081">
    <property type="entry name" value="GDHRDH"/>
</dbReference>
<dbReference type="GeneID" id="54362113"/>